<comment type="caution">
    <text evidence="1">The sequence shown here is derived from an EMBL/GenBank/DDBJ whole genome shotgun (WGS) entry which is preliminary data.</text>
</comment>
<dbReference type="EMBL" id="JACGWJ010000031">
    <property type="protein sequence ID" value="KAL0299746.1"/>
    <property type="molecule type" value="Genomic_DNA"/>
</dbReference>
<reference evidence="1" key="2">
    <citation type="journal article" date="2024" name="Plant">
        <title>Genomic evolution and insights into agronomic trait innovations of Sesamum species.</title>
        <authorList>
            <person name="Miao H."/>
            <person name="Wang L."/>
            <person name="Qu L."/>
            <person name="Liu H."/>
            <person name="Sun Y."/>
            <person name="Le M."/>
            <person name="Wang Q."/>
            <person name="Wei S."/>
            <person name="Zheng Y."/>
            <person name="Lin W."/>
            <person name="Duan Y."/>
            <person name="Cao H."/>
            <person name="Xiong S."/>
            <person name="Wang X."/>
            <person name="Wei L."/>
            <person name="Li C."/>
            <person name="Ma Q."/>
            <person name="Ju M."/>
            <person name="Zhao R."/>
            <person name="Li G."/>
            <person name="Mu C."/>
            <person name="Tian Q."/>
            <person name="Mei H."/>
            <person name="Zhang T."/>
            <person name="Gao T."/>
            <person name="Zhang H."/>
        </authorList>
    </citation>
    <scope>NUCLEOTIDE SEQUENCE</scope>
    <source>
        <strain evidence="1">G02</strain>
    </source>
</reference>
<dbReference type="PANTHER" id="PTHR33148:SF2">
    <property type="entry name" value="DUF4228 DOMAIN-CONTAINING PROTEIN"/>
    <property type="match status" value="1"/>
</dbReference>
<dbReference type="Pfam" id="PF14009">
    <property type="entry name" value="PADRE"/>
    <property type="match status" value="1"/>
</dbReference>
<sequence length="165" mass="18472">MGNLFPLHVLMSPCIRLSACRNRKVLQVVKMDGKVLEFTAPVRVKEVLMNFEGFNVKSSRKSSKHLPPSFEMKFGRTYYLLPSEAPVQLKNTVAAVPVKAEPEQNTAVKRIKVVITKKQLQDLLAKKISVEKIILGTDKTCSVDSAANWKPTLTSIPEENEFNTS</sequence>
<evidence type="ECO:0000313" key="1">
    <source>
        <dbReference type="EMBL" id="KAL0299746.1"/>
    </source>
</evidence>
<protein>
    <submittedName>
        <fullName evidence="1">Uncharacterized protein</fullName>
    </submittedName>
</protein>
<accession>A0AAW2JZ95</accession>
<proteinExistence type="predicted"/>
<dbReference type="AlphaFoldDB" id="A0AAW2JZ95"/>
<dbReference type="PANTHER" id="PTHR33148">
    <property type="entry name" value="PLASTID MOVEMENT IMPAIRED PROTEIN-RELATED"/>
    <property type="match status" value="1"/>
</dbReference>
<dbReference type="InterPro" id="IPR025322">
    <property type="entry name" value="PADRE_dom"/>
</dbReference>
<gene>
    <name evidence="1" type="ORF">Sradi_6634400</name>
</gene>
<name>A0AAW2JZ95_SESRA</name>
<reference evidence="1" key="1">
    <citation type="submission" date="2020-06" db="EMBL/GenBank/DDBJ databases">
        <authorList>
            <person name="Li T."/>
            <person name="Hu X."/>
            <person name="Zhang T."/>
            <person name="Song X."/>
            <person name="Zhang H."/>
            <person name="Dai N."/>
            <person name="Sheng W."/>
            <person name="Hou X."/>
            <person name="Wei L."/>
        </authorList>
    </citation>
    <scope>NUCLEOTIDE SEQUENCE</scope>
    <source>
        <strain evidence="1">G02</strain>
        <tissue evidence="1">Leaf</tissue>
    </source>
</reference>
<organism evidence="1">
    <name type="scientific">Sesamum radiatum</name>
    <name type="common">Black benniseed</name>
    <dbReference type="NCBI Taxonomy" id="300843"/>
    <lineage>
        <taxon>Eukaryota</taxon>
        <taxon>Viridiplantae</taxon>
        <taxon>Streptophyta</taxon>
        <taxon>Embryophyta</taxon>
        <taxon>Tracheophyta</taxon>
        <taxon>Spermatophyta</taxon>
        <taxon>Magnoliopsida</taxon>
        <taxon>eudicotyledons</taxon>
        <taxon>Gunneridae</taxon>
        <taxon>Pentapetalae</taxon>
        <taxon>asterids</taxon>
        <taxon>lamiids</taxon>
        <taxon>Lamiales</taxon>
        <taxon>Pedaliaceae</taxon>
        <taxon>Sesamum</taxon>
    </lineage>
</organism>